<feature type="region of interest" description="Disordered" evidence="1">
    <location>
        <begin position="1"/>
        <end position="41"/>
    </location>
</feature>
<feature type="domain" description="PH" evidence="2">
    <location>
        <begin position="378"/>
        <end position="476"/>
    </location>
</feature>
<evidence type="ECO:0000256" key="1">
    <source>
        <dbReference type="SAM" id="MobiDB-lite"/>
    </source>
</evidence>
<feature type="domain" description="PDZ" evidence="3">
    <location>
        <begin position="286"/>
        <end position="364"/>
    </location>
</feature>
<dbReference type="PROSITE" id="PS50003">
    <property type="entry name" value="PH_DOMAIN"/>
    <property type="match status" value="2"/>
</dbReference>
<evidence type="ECO:0000259" key="2">
    <source>
        <dbReference type="PROSITE" id="PS50003"/>
    </source>
</evidence>
<feature type="compositionally biased region" description="Basic and acidic residues" evidence="1">
    <location>
        <begin position="128"/>
        <end position="143"/>
    </location>
</feature>
<dbReference type="InterPro" id="IPR011993">
    <property type="entry name" value="PH-like_dom_sf"/>
</dbReference>
<feature type="compositionally biased region" description="Basic and acidic residues" evidence="1">
    <location>
        <begin position="239"/>
        <end position="255"/>
    </location>
</feature>
<dbReference type="SMART" id="SM00228">
    <property type="entry name" value="PDZ"/>
    <property type="match status" value="1"/>
</dbReference>
<reference evidence="4" key="1">
    <citation type="journal article" date="2023" name="IScience">
        <title>Live-bearing cockroach genome reveals convergent evolutionary mechanisms linked to viviparity in insects and beyond.</title>
        <authorList>
            <person name="Fouks B."/>
            <person name="Harrison M.C."/>
            <person name="Mikhailova A.A."/>
            <person name="Marchal E."/>
            <person name="English S."/>
            <person name="Carruthers M."/>
            <person name="Jennings E.C."/>
            <person name="Chiamaka E.L."/>
            <person name="Frigard R.A."/>
            <person name="Pippel M."/>
            <person name="Attardo G.M."/>
            <person name="Benoit J.B."/>
            <person name="Bornberg-Bauer E."/>
            <person name="Tobe S.S."/>
        </authorList>
    </citation>
    <scope>NUCLEOTIDE SEQUENCE</scope>
    <source>
        <strain evidence="4">Stay&amp;Tobe</strain>
    </source>
</reference>
<organism evidence="4 5">
    <name type="scientific">Diploptera punctata</name>
    <name type="common">Pacific beetle cockroach</name>
    <dbReference type="NCBI Taxonomy" id="6984"/>
    <lineage>
        <taxon>Eukaryota</taxon>
        <taxon>Metazoa</taxon>
        <taxon>Ecdysozoa</taxon>
        <taxon>Arthropoda</taxon>
        <taxon>Hexapoda</taxon>
        <taxon>Insecta</taxon>
        <taxon>Pterygota</taxon>
        <taxon>Neoptera</taxon>
        <taxon>Polyneoptera</taxon>
        <taxon>Dictyoptera</taxon>
        <taxon>Blattodea</taxon>
        <taxon>Blaberoidea</taxon>
        <taxon>Blaberidae</taxon>
        <taxon>Diplopterinae</taxon>
        <taxon>Diploptera</taxon>
    </lineage>
</organism>
<evidence type="ECO:0000259" key="3">
    <source>
        <dbReference type="PROSITE" id="PS50106"/>
    </source>
</evidence>
<feature type="compositionally biased region" description="Basic and acidic residues" evidence="1">
    <location>
        <begin position="213"/>
        <end position="228"/>
    </location>
</feature>
<dbReference type="InterPro" id="IPR036034">
    <property type="entry name" value="PDZ_sf"/>
</dbReference>
<proteinExistence type="predicted"/>
<comment type="caution">
    <text evidence="4">The sequence shown here is derived from an EMBL/GenBank/DDBJ whole genome shotgun (WGS) entry which is preliminary data.</text>
</comment>
<feature type="compositionally biased region" description="Basic and acidic residues" evidence="1">
    <location>
        <begin position="110"/>
        <end position="120"/>
    </location>
</feature>
<accession>A0AAD7ZT34</accession>
<dbReference type="InterPro" id="IPR001478">
    <property type="entry name" value="PDZ"/>
</dbReference>
<feature type="region of interest" description="Disordered" evidence="1">
    <location>
        <begin position="213"/>
        <end position="255"/>
    </location>
</feature>
<dbReference type="PROSITE" id="PS50106">
    <property type="entry name" value="PDZ"/>
    <property type="match status" value="1"/>
</dbReference>
<evidence type="ECO:0000313" key="4">
    <source>
        <dbReference type="EMBL" id="KAJ9586125.1"/>
    </source>
</evidence>
<dbReference type="Gene3D" id="2.30.42.10">
    <property type="match status" value="1"/>
</dbReference>
<feature type="region of interest" description="Disordered" evidence="1">
    <location>
        <begin position="67"/>
        <end position="152"/>
    </location>
</feature>
<feature type="domain" description="PH" evidence="2">
    <location>
        <begin position="498"/>
        <end position="595"/>
    </location>
</feature>
<keyword evidence="5" id="KW-1185">Reference proteome</keyword>
<dbReference type="AlphaFoldDB" id="A0AAD7ZT34"/>
<dbReference type="SUPFAM" id="SSF50729">
    <property type="entry name" value="PH domain-like"/>
    <property type="match status" value="2"/>
</dbReference>
<gene>
    <name evidence="4" type="ORF">L9F63_020230</name>
</gene>
<dbReference type="Proteomes" id="UP001233999">
    <property type="component" value="Unassembled WGS sequence"/>
</dbReference>
<dbReference type="Pfam" id="PF00595">
    <property type="entry name" value="PDZ"/>
    <property type="match status" value="1"/>
</dbReference>
<reference evidence="4" key="2">
    <citation type="submission" date="2023-05" db="EMBL/GenBank/DDBJ databases">
        <authorList>
            <person name="Fouks B."/>
        </authorList>
    </citation>
    <scope>NUCLEOTIDE SEQUENCE</scope>
    <source>
        <strain evidence="4">Stay&amp;Tobe</strain>
        <tissue evidence="4">Testes</tissue>
    </source>
</reference>
<dbReference type="InterPro" id="IPR001849">
    <property type="entry name" value="PH_domain"/>
</dbReference>
<dbReference type="SUPFAM" id="SSF50156">
    <property type="entry name" value="PDZ domain-like"/>
    <property type="match status" value="1"/>
</dbReference>
<feature type="non-terminal residue" evidence="4">
    <location>
        <position position="1"/>
    </location>
</feature>
<sequence length="601" mass="66990">AQGAMSPESSRLKALSAESLRSVSPGSDSVFYSEGADHSSNTTTLCHHCGREVEKSAEFKIYDVESGPKETAEPESADIVQPPAGFADSPEGPRNKPATSGRLYKKLEKRFRSEERSGHGERRHHNRYRCDGARAKSEERGQLEPHANTLVSDASMEMLRAADSSPNVMVHDTSMPDLAAGEGEDEDAGVYAESYKNGTWIYIGDSEEIHVWQKPETKGDEKEDKSVDGEEESSQGASGRRDSSESTGSEKDFRRKYQAITHRMVHRKSSVEMYKRLASKSFECDKTVVVKRESGEFGFRIHGSRPVVVSAIEPDTPAETSGLEVGDIIISINNVNVLDASHSEVVKIAHAGSDTLELEVARTCNVLTPVVREPGAGSPLYSGYLWKLGGMSNGAKWVQRWFSLKRDNCLYYYKNDTESQPLGALMLVNYNVSRTPDSGRLHSFLLDKSGATGLHLAADDEESAMRWLAVISHSIERNAQQVSKNNRNLKLAASAVQQPDCFGYLMKLGQKWKSWKRRYCVLKDACLYFYQDGNSDGALGMACLHGYRVQNSNAGGKRFAFEILPPEPRQRHYYFHTDTEMDKKRWLAALEYSIDRWIKVG</sequence>
<name>A0AAD7ZT34_DIPPU</name>
<dbReference type="EMBL" id="JASPKZ010007204">
    <property type="protein sequence ID" value="KAJ9586125.1"/>
    <property type="molecule type" value="Genomic_DNA"/>
</dbReference>
<dbReference type="Pfam" id="PF00169">
    <property type="entry name" value="PH"/>
    <property type="match status" value="2"/>
</dbReference>
<dbReference type="PANTHER" id="PTHR47644">
    <property type="entry name" value="AGAP008221-PA"/>
    <property type="match status" value="1"/>
</dbReference>
<dbReference type="SMART" id="SM00233">
    <property type="entry name" value="PH"/>
    <property type="match status" value="2"/>
</dbReference>
<dbReference type="Gene3D" id="2.30.29.30">
    <property type="entry name" value="Pleckstrin-homology domain (PH domain)/Phosphotyrosine-binding domain (PTB)"/>
    <property type="match status" value="2"/>
</dbReference>
<dbReference type="PANTHER" id="PTHR47644:SF1">
    <property type="entry name" value="PDZ DOMAIN-CONTAINING PROTEIN"/>
    <property type="match status" value="1"/>
</dbReference>
<protein>
    <submittedName>
        <fullName evidence="4">Uncharacterized protein</fullName>
    </submittedName>
</protein>
<evidence type="ECO:0000313" key="5">
    <source>
        <dbReference type="Proteomes" id="UP001233999"/>
    </source>
</evidence>